<evidence type="ECO:0000313" key="1">
    <source>
        <dbReference type="EMBL" id="CAK7209046.1"/>
    </source>
</evidence>
<organism evidence="1 2">
    <name type="scientific">Sporothrix eucalyptigena</name>
    <dbReference type="NCBI Taxonomy" id="1812306"/>
    <lineage>
        <taxon>Eukaryota</taxon>
        <taxon>Fungi</taxon>
        <taxon>Dikarya</taxon>
        <taxon>Ascomycota</taxon>
        <taxon>Pezizomycotina</taxon>
        <taxon>Sordariomycetes</taxon>
        <taxon>Sordariomycetidae</taxon>
        <taxon>Ophiostomatales</taxon>
        <taxon>Ophiostomataceae</taxon>
        <taxon>Sporothrix</taxon>
    </lineage>
</organism>
<comment type="caution">
    <text evidence="1">The sequence shown here is derived from an EMBL/GenBank/DDBJ whole genome shotgun (WGS) entry which is preliminary data.</text>
</comment>
<evidence type="ECO:0000313" key="2">
    <source>
        <dbReference type="Proteomes" id="UP001642482"/>
    </source>
</evidence>
<reference evidence="1 2" key="1">
    <citation type="submission" date="2024-01" db="EMBL/GenBank/DDBJ databases">
        <authorList>
            <person name="Allen C."/>
            <person name="Tagirdzhanova G."/>
        </authorList>
    </citation>
    <scope>NUCLEOTIDE SEQUENCE [LARGE SCALE GENOMIC DNA]</scope>
</reference>
<name>A0ABP0AP97_9PEZI</name>
<sequence>MPAVTQPLDCWEELWTLMVIEICRTLSSAERKKAETDLCERLLSALARRVDHFKSMPNVSLFVVAAGGQIHRTPSLAPEDTCPATAAAAALP</sequence>
<protein>
    <submittedName>
        <fullName evidence="1">Protein SOSEKI 1</fullName>
    </submittedName>
</protein>
<proteinExistence type="predicted"/>
<dbReference type="Proteomes" id="UP001642482">
    <property type="component" value="Unassembled WGS sequence"/>
</dbReference>
<dbReference type="EMBL" id="CAWUHD010000002">
    <property type="protein sequence ID" value="CAK7209046.1"/>
    <property type="molecule type" value="Genomic_DNA"/>
</dbReference>
<keyword evidence="2" id="KW-1185">Reference proteome</keyword>
<accession>A0ABP0AP97</accession>
<gene>
    <name evidence="1" type="primary">SOK1_1</name>
    <name evidence="1" type="ORF">SEUCBS140593_000362</name>
</gene>